<feature type="signal peptide" evidence="1">
    <location>
        <begin position="1"/>
        <end position="26"/>
    </location>
</feature>
<evidence type="ECO:0000256" key="1">
    <source>
        <dbReference type="SAM" id="SignalP"/>
    </source>
</evidence>
<evidence type="ECO:0000313" key="3">
    <source>
        <dbReference type="Proteomes" id="UP000244989"/>
    </source>
</evidence>
<sequence>MIHVRHRHAAIAAATLALAASFAAPAAGANTIQSPSYPDQLGGTPPAVTAQVREDSSNLPVVWVGSALDFPGINTRARSYFEKNGLRFFEWAPLAVTATDPNVGVFDHINKYTPSLNAYIDDVLRQTGAPKVNLVTFSQGGLISAVWQRQGNNASKVDKVVNISGLVHGSPAAQLANQLLPGGCLGIGTCQDLDPNSDVIHFITNPTEALPGIEYLNIDSRADIVAGPYTNNLMFGDGDYQNVLIEDMCPFQQVDHPLMGFHHAVHEMIVQFFRGQDVKPHCIP</sequence>
<comment type="caution">
    <text evidence="2">The sequence shown here is derived from an EMBL/GenBank/DDBJ whole genome shotgun (WGS) entry which is preliminary data.</text>
</comment>
<dbReference type="EMBL" id="QEEZ01000009">
    <property type="protein sequence ID" value="PWC01701.1"/>
    <property type="molecule type" value="Genomic_DNA"/>
</dbReference>
<name>A0A2U1T6Q9_9CORY</name>
<accession>A0A2U1T6Q9</accession>
<dbReference type="KEGG" id="cyz:C3B44_07700"/>
<dbReference type="OrthoDB" id="8871309at2"/>
<dbReference type="InterPro" id="IPR029058">
    <property type="entry name" value="AB_hydrolase_fold"/>
</dbReference>
<organism evidence="2 3">
    <name type="scientific">Corynebacterium yudongzhengii</name>
    <dbReference type="NCBI Taxonomy" id="2080740"/>
    <lineage>
        <taxon>Bacteria</taxon>
        <taxon>Bacillati</taxon>
        <taxon>Actinomycetota</taxon>
        <taxon>Actinomycetes</taxon>
        <taxon>Mycobacteriales</taxon>
        <taxon>Corynebacteriaceae</taxon>
        <taxon>Corynebacterium</taxon>
    </lineage>
</organism>
<protein>
    <recommendedName>
        <fullName evidence="4">Triacylglycerol lipase</fullName>
    </recommendedName>
</protein>
<reference evidence="3" key="1">
    <citation type="submission" date="2018-04" db="EMBL/GenBank/DDBJ databases">
        <authorList>
            <person name="Liu S."/>
            <person name="Wang Z."/>
            <person name="Li J."/>
        </authorList>
    </citation>
    <scope>NUCLEOTIDE SEQUENCE [LARGE SCALE GENOMIC DNA]</scope>
    <source>
        <strain evidence="3">2189</strain>
    </source>
</reference>
<dbReference type="RefSeq" id="WP_108431867.1">
    <property type="nucleotide sequence ID" value="NZ_CP026947.1"/>
</dbReference>
<dbReference type="SUPFAM" id="SSF53474">
    <property type="entry name" value="alpha/beta-Hydrolases"/>
    <property type="match status" value="1"/>
</dbReference>
<keyword evidence="1" id="KW-0732">Signal</keyword>
<feature type="chain" id="PRO_5038523716" description="Triacylglycerol lipase" evidence="1">
    <location>
        <begin position="27"/>
        <end position="284"/>
    </location>
</feature>
<dbReference type="AlphaFoldDB" id="A0A2U1T6Q9"/>
<evidence type="ECO:0000313" key="2">
    <source>
        <dbReference type="EMBL" id="PWC01701.1"/>
    </source>
</evidence>
<dbReference type="Gene3D" id="3.40.50.1820">
    <property type="entry name" value="alpha/beta hydrolase"/>
    <property type="match status" value="1"/>
</dbReference>
<proteinExistence type="predicted"/>
<evidence type="ECO:0008006" key="4">
    <source>
        <dbReference type="Google" id="ProtNLM"/>
    </source>
</evidence>
<gene>
    <name evidence="2" type="ORF">DF222_06220</name>
</gene>
<keyword evidence="3" id="KW-1185">Reference proteome</keyword>
<dbReference type="Proteomes" id="UP000244989">
    <property type="component" value="Unassembled WGS sequence"/>
</dbReference>